<evidence type="ECO:0000313" key="2">
    <source>
        <dbReference type="EMBL" id="THJ32849.1"/>
    </source>
</evidence>
<dbReference type="InterPro" id="IPR052204">
    <property type="entry name" value="PpiC/parvulin_rotamase"/>
</dbReference>
<evidence type="ECO:0000259" key="1">
    <source>
        <dbReference type="PROSITE" id="PS50206"/>
    </source>
</evidence>
<comment type="caution">
    <text evidence="2">The sequence shown here is derived from an EMBL/GenBank/DDBJ whole genome shotgun (WGS) entry which is preliminary data.</text>
</comment>
<dbReference type="InterPro" id="IPR001763">
    <property type="entry name" value="Rhodanese-like_dom"/>
</dbReference>
<dbReference type="OrthoDB" id="9811849at2"/>
<name>A0A4S5BKS7_9BURK</name>
<dbReference type="Pfam" id="PF00581">
    <property type="entry name" value="Rhodanese"/>
    <property type="match status" value="1"/>
</dbReference>
<reference evidence="2 3" key="1">
    <citation type="submission" date="2019-04" db="EMBL/GenBank/DDBJ databases">
        <title>Lampropedia sp YIM MLB12 draf genome.</title>
        <authorList>
            <person name="Wang Y.-X."/>
        </authorList>
    </citation>
    <scope>NUCLEOTIDE SEQUENCE [LARGE SCALE GENOMIC DNA]</scope>
    <source>
        <strain evidence="2 3">YIM MLB12</strain>
    </source>
</reference>
<organism evidence="2 3">
    <name type="scientific">Lampropedia aestuarii</name>
    <dbReference type="NCBI Taxonomy" id="2562762"/>
    <lineage>
        <taxon>Bacteria</taxon>
        <taxon>Pseudomonadati</taxon>
        <taxon>Pseudomonadota</taxon>
        <taxon>Betaproteobacteria</taxon>
        <taxon>Burkholderiales</taxon>
        <taxon>Comamonadaceae</taxon>
        <taxon>Lampropedia</taxon>
    </lineage>
</organism>
<dbReference type="PANTHER" id="PTHR43629">
    <property type="entry name" value="PEPTIDYL-PROLYL CIS-TRANS ISOMERASE"/>
    <property type="match status" value="1"/>
</dbReference>
<dbReference type="RefSeq" id="WP_136406759.1">
    <property type="nucleotide sequence ID" value="NZ_JARXRQ010000006.1"/>
</dbReference>
<dbReference type="Gene3D" id="3.40.250.10">
    <property type="entry name" value="Rhodanese-like domain"/>
    <property type="match status" value="1"/>
</dbReference>
<protein>
    <submittedName>
        <fullName evidence="2">Sulfurtransferase</fullName>
    </submittedName>
</protein>
<dbReference type="PROSITE" id="PS50206">
    <property type="entry name" value="RHODANESE_3"/>
    <property type="match status" value="1"/>
</dbReference>
<dbReference type="GO" id="GO:0016740">
    <property type="term" value="F:transferase activity"/>
    <property type="evidence" value="ECO:0007669"/>
    <property type="project" value="UniProtKB-KW"/>
</dbReference>
<dbReference type="SMART" id="SM00450">
    <property type="entry name" value="RHOD"/>
    <property type="match status" value="1"/>
</dbReference>
<keyword evidence="3" id="KW-1185">Reference proteome</keyword>
<dbReference type="PANTHER" id="PTHR43629:SF2">
    <property type="entry name" value="RHODANESE-LIKE_PPIC DOMAIN-CONTAINING PROTEIN 12, CHLOROPLASTIC"/>
    <property type="match status" value="1"/>
</dbReference>
<feature type="domain" description="Rhodanese" evidence="1">
    <location>
        <begin position="20"/>
        <end position="113"/>
    </location>
</feature>
<proteinExistence type="predicted"/>
<keyword evidence="2" id="KW-0808">Transferase</keyword>
<dbReference type="SUPFAM" id="SSF52821">
    <property type="entry name" value="Rhodanese/Cell cycle control phosphatase"/>
    <property type="match status" value="1"/>
</dbReference>
<dbReference type="AlphaFoldDB" id="A0A4S5BKS7"/>
<dbReference type="InterPro" id="IPR036873">
    <property type="entry name" value="Rhodanese-like_dom_sf"/>
</dbReference>
<dbReference type="EMBL" id="SSWX01000013">
    <property type="protein sequence ID" value="THJ32849.1"/>
    <property type="molecule type" value="Genomic_DNA"/>
</dbReference>
<dbReference type="Proteomes" id="UP000306236">
    <property type="component" value="Unassembled WGS sequence"/>
</dbReference>
<gene>
    <name evidence="2" type="ORF">E8K88_11250</name>
</gene>
<accession>A0A4S5BKS7</accession>
<evidence type="ECO:0000313" key="3">
    <source>
        <dbReference type="Proteomes" id="UP000306236"/>
    </source>
</evidence>
<sequence>MIEQITPQQTAEWSQQQLAKQEKPLLIDVREPWEWAQASVTAPEGCELLQLSMGNIPGMLNQLDPDRPTALLCHHGMRSQNVANFLHHNGFSSLANITGGIDSWSLTVDTAVPRY</sequence>